<protein>
    <recommendedName>
        <fullName evidence="5">DUF1254 domain-containing protein</fullName>
    </recommendedName>
</protein>
<dbReference type="EMBL" id="CP047045">
    <property type="protein sequence ID" value="QGZ96149.1"/>
    <property type="molecule type" value="Genomic_DNA"/>
</dbReference>
<proteinExistence type="predicted"/>
<reference evidence="4" key="1">
    <citation type="submission" date="2019-12" db="EMBL/GenBank/DDBJ databases">
        <title>Complete genome of Terracaulis silvestris 0127_4.</title>
        <authorList>
            <person name="Vieira S."/>
            <person name="Riedel T."/>
            <person name="Sproer C."/>
            <person name="Pascual J."/>
            <person name="Boedeker C."/>
            <person name="Overmann J."/>
        </authorList>
    </citation>
    <scope>NUCLEOTIDE SEQUENCE [LARGE SCALE GENOMIC DNA]</scope>
    <source>
        <strain evidence="4">0127_4</strain>
    </source>
</reference>
<dbReference type="InterPro" id="IPR037050">
    <property type="entry name" value="DUF1254_sf"/>
</dbReference>
<name>A0A6I6MN92_9CAUL</name>
<dbReference type="Gene3D" id="2.60.40.1610">
    <property type="entry name" value="Domain of unknown function DUF1254"/>
    <property type="match status" value="1"/>
</dbReference>
<dbReference type="Proteomes" id="UP000431269">
    <property type="component" value="Chromosome"/>
</dbReference>
<feature type="domain" description="DUF1214" evidence="1">
    <location>
        <begin position="339"/>
        <end position="446"/>
    </location>
</feature>
<feature type="domain" description="DUF1254" evidence="2">
    <location>
        <begin position="57"/>
        <end position="190"/>
    </location>
</feature>
<dbReference type="InterPro" id="IPR010621">
    <property type="entry name" value="DUF1214"/>
</dbReference>
<gene>
    <name evidence="3" type="ORF">DSM104635_03007</name>
</gene>
<dbReference type="AlphaFoldDB" id="A0A6I6MN92"/>
<accession>A0A6I6MN92</accession>
<sequence>MTDGQHAMTGQVDPSLSDAEVAELAEEAYLYAYPMLVAYGFFHRQVAGPAAPERQAFNRFTHFRELASPALNNTIPWVNTDTLYSAVWLDLRAEPFVLTNPAFEDFRFHDIQANDWYTMCFVTRGTRDVGNGSRTYLIAGPDWTGPKSDFVDEVISAESSIVKLFVRVVVENDGDVAAIHRLQDQYDLRPLSAVLGEPTPAATLLNLPSPESALFEGGFYECPTPAFIRVFNALMIVATIHPSERDLFARFARIGATPGAAFDETALREHHVAAIMRGIGAARARITKRLAHLGDPINGWTYPLDLRGGRDVLAGSTRAFECRAVLAKYAIWGPPAEEVVYMNCDVDADGALLNGADAAYTLRFDGPVPAKGFWSFTVYDAETRLLSPHPSGRYKRGDRDRDMVRAGDGSLTLYLQNQPPAPDRQANWLPIPLKGFQVVARLYWPTPDVLDLSYKPPPIVRVR</sequence>
<organism evidence="3 4">
    <name type="scientific">Terricaulis silvestris</name>
    <dbReference type="NCBI Taxonomy" id="2686094"/>
    <lineage>
        <taxon>Bacteria</taxon>
        <taxon>Pseudomonadati</taxon>
        <taxon>Pseudomonadota</taxon>
        <taxon>Alphaproteobacteria</taxon>
        <taxon>Caulobacterales</taxon>
        <taxon>Caulobacteraceae</taxon>
        <taxon>Terricaulis</taxon>
    </lineage>
</organism>
<dbReference type="KEGG" id="tsv:DSM104635_03007"/>
<dbReference type="InterPro" id="IPR037049">
    <property type="entry name" value="DUF1214_C_sf"/>
</dbReference>
<evidence type="ECO:0000313" key="4">
    <source>
        <dbReference type="Proteomes" id="UP000431269"/>
    </source>
</evidence>
<dbReference type="Pfam" id="PF06742">
    <property type="entry name" value="DUF1214"/>
    <property type="match status" value="1"/>
</dbReference>
<dbReference type="Gene3D" id="2.60.120.600">
    <property type="entry name" value="Domain of unknown function DUF1214, C-terminal domain"/>
    <property type="match status" value="1"/>
</dbReference>
<evidence type="ECO:0000259" key="2">
    <source>
        <dbReference type="Pfam" id="PF06863"/>
    </source>
</evidence>
<evidence type="ECO:0008006" key="5">
    <source>
        <dbReference type="Google" id="ProtNLM"/>
    </source>
</evidence>
<dbReference type="InterPro" id="IPR010679">
    <property type="entry name" value="DUF1254"/>
</dbReference>
<evidence type="ECO:0000259" key="1">
    <source>
        <dbReference type="Pfam" id="PF06742"/>
    </source>
</evidence>
<dbReference type="PANTHER" id="PTHR36509:SF2">
    <property type="entry name" value="BLL3101 PROTEIN"/>
    <property type="match status" value="1"/>
</dbReference>
<dbReference type="PANTHER" id="PTHR36509">
    <property type="entry name" value="BLL3101 PROTEIN"/>
    <property type="match status" value="1"/>
</dbReference>
<dbReference type="SUPFAM" id="SSF160935">
    <property type="entry name" value="VPA0735-like"/>
    <property type="match status" value="1"/>
</dbReference>
<dbReference type="Pfam" id="PF06863">
    <property type="entry name" value="DUF1254"/>
    <property type="match status" value="1"/>
</dbReference>
<evidence type="ECO:0000313" key="3">
    <source>
        <dbReference type="EMBL" id="QGZ96149.1"/>
    </source>
</evidence>
<keyword evidence="4" id="KW-1185">Reference proteome</keyword>